<dbReference type="Gene3D" id="3.30.1240.10">
    <property type="match status" value="1"/>
</dbReference>
<dbReference type="NCBIfam" id="TIGR01484">
    <property type="entry name" value="HAD-SF-IIB"/>
    <property type="match status" value="1"/>
</dbReference>
<dbReference type="AlphaFoldDB" id="A0A017H8R0"/>
<protein>
    <submittedName>
        <fullName evidence="1">Hydrolase</fullName>
    </submittedName>
</protein>
<dbReference type="SFLD" id="SFLDG01140">
    <property type="entry name" value="C2.B:_Phosphomannomutase_and_P"/>
    <property type="match status" value="1"/>
</dbReference>
<dbReference type="InterPro" id="IPR023214">
    <property type="entry name" value="HAD_sf"/>
</dbReference>
<dbReference type="RefSeq" id="WP_027132107.1">
    <property type="nucleotide sequence ID" value="NZ_AOJP01000001.1"/>
</dbReference>
<sequence>MKWVISDLDGTLLNDDRTVGAKTISGIQTLLKKGYPFVIATGRGFASANTIREKLGVAIYMICNNGATIYSPKGELIFENYIPVDIVKKVTAYLEKQRVDYRGFFQNYYFIPSYGRKDEKRVEYKAIVLEREEDFQHLEKLLVVDPNTNLLRKIQTELQEEIGKDLTITLSSSECLDINSKNCSKATGVQKVASYLSLDLKDAIAFGDSENDFAMLASVGKAVSMKGTYAAQEKEYEVTEYSNHEDGVIRHLEKYIKF</sequence>
<keyword evidence="1" id="KW-0378">Hydrolase</keyword>
<evidence type="ECO:0000313" key="2">
    <source>
        <dbReference type="Proteomes" id="UP000031184"/>
    </source>
</evidence>
<dbReference type="GO" id="GO:0005829">
    <property type="term" value="C:cytosol"/>
    <property type="evidence" value="ECO:0007669"/>
    <property type="project" value="TreeGrafter"/>
</dbReference>
<dbReference type="Pfam" id="PF08282">
    <property type="entry name" value="Hydrolase_3"/>
    <property type="match status" value="1"/>
</dbReference>
<organism evidence="1 2">
    <name type="scientific">Fusobacterium necrophorum subsp. funduliforme B35</name>
    <dbReference type="NCBI Taxonomy" id="1226633"/>
    <lineage>
        <taxon>Bacteria</taxon>
        <taxon>Fusobacteriati</taxon>
        <taxon>Fusobacteriota</taxon>
        <taxon>Fusobacteriia</taxon>
        <taxon>Fusobacteriales</taxon>
        <taxon>Fusobacteriaceae</taxon>
        <taxon>Fusobacterium</taxon>
    </lineage>
</organism>
<dbReference type="PANTHER" id="PTHR10000:SF8">
    <property type="entry name" value="HAD SUPERFAMILY HYDROLASE-LIKE, TYPE 3"/>
    <property type="match status" value="1"/>
</dbReference>
<dbReference type="PANTHER" id="PTHR10000">
    <property type="entry name" value="PHOSPHOSERINE PHOSPHATASE"/>
    <property type="match status" value="1"/>
</dbReference>
<dbReference type="Proteomes" id="UP000031184">
    <property type="component" value="Unassembled WGS sequence"/>
</dbReference>
<reference evidence="1 2" key="1">
    <citation type="submission" date="2013-08" db="EMBL/GenBank/DDBJ databases">
        <title>An opportunistic ruminal bacterium that causes liver abscesses in cattle.</title>
        <authorList>
            <person name="Benahmed F.H."/>
            <person name="Rasmussen M."/>
            <person name="Harbottle H."/>
            <person name="Soppet D."/>
            <person name="Nagaraja T.G."/>
            <person name="Davidson M."/>
        </authorList>
    </citation>
    <scope>NUCLEOTIDE SEQUENCE [LARGE SCALE GENOMIC DNA]</scope>
    <source>
        <strain evidence="1 2">B35</strain>
    </source>
</reference>
<proteinExistence type="predicted"/>
<evidence type="ECO:0000313" key="1">
    <source>
        <dbReference type="EMBL" id="KID49361.1"/>
    </source>
</evidence>
<dbReference type="Gene3D" id="3.40.50.1000">
    <property type="entry name" value="HAD superfamily/HAD-like"/>
    <property type="match status" value="1"/>
</dbReference>
<comment type="caution">
    <text evidence="1">The sequence shown here is derived from an EMBL/GenBank/DDBJ whole genome shotgun (WGS) entry which is preliminary data.</text>
</comment>
<dbReference type="InterPro" id="IPR000150">
    <property type="entry name" value="Cof"/>
</dbReference>
<dbReference type="SUPFAM" id="SSF56784">
    <property type="entry name" value="HAD-like"/>
    <property type="match status" value="1"/>
</dbReference>
<dbReference type="PATRIC" id="fig|1226633.4.peg.855"/>
<gene>
    <name evidence="1" type="ORF">C095_04235</name>
</gene>
<accession>A0A017H8R0</accession>
<dbReference type="InterPro" id="IPR006379">
    <property type="entry name" value="HAD-SF_hydro_IIB"/>
</dbReference>
<dbReference type="SFLD" id="SFLDS00003">
    <property type="entry name" value="Haloacid_Dehalogenase"/>
    <property type="match status" value="1"/>
</dbReference>
<dbReference type="InterPro" id="IPR036412">
    <property type="entry name" value="HAD-like_sf"/>
</dbReference>
<name>A0A017H8R0_9FUSO</name>
<dbReference type="EMBL" id="AUZI01000012">
    <property type="protein sequence ID" value="KID49361.1"/>
    <property type="molecule type" value="Genomic_DNA"/>
</dbReference>
<dbReference type="OrthoDB" id="9790031at2"/>
<dbReference type="GO" id="GO:0000287">
    <property type="term" value="F:magnesium ion binding"/>
    <property type="evidence" value="ECO:0007669"/>
    <property type="project" value="TreeGrafter"/>
</dbReference>
<dbReference type="NCBIfam" id="TIGR00099">
    <property type="entry name" value="Cof-subfamily"/>
    <property type="match status" value="1"/>
</dbReference>
<dbReference type="GO" id="GO:0016791">
    <property type="term" value="F:phosphatase activity"/>
    <property type="evidence" value="ECO:0007669"/>
    <property type="project" value="UniProtKB-ARBA"/>
</dbReference>
<dbReference type="CDD" id="cd07516">
    <property type="entry name" value="HAD_Pase"/>
    <property type="match status" value="1"/>
</dbReference>